<dbReference type="RefSeq" id="WP_113637063.1">
    <property type="nucleotide sequence ID" value="NZ_QNUX01000013.1"/>
</dbReference>
<sequence length="100" mass="10944">MKSKQVVITINGQANAFFVGAVPGHNRTTNESGFLAHWFPAKDGTPSDMSQGKSLADILFATEDNAITEGERILKAKIKADFARVKQQKAAEQKANKRKK</sequence>
<dbReference type="Proteomes" id="UP000253676">
    <property type="component" value="Unassembled WGS sequence"/>
</dbReference>
<evidence type="ECO:0000313" key="2">
    <source>
        <dbReference type="Proteomes" id="UP000253676"/>
    </source>
</evidence>
<reference evidence="1 2" key="1">
    <citation type="submission" date="2018-07" db="EMBL/GenBank/DDBJ databases">
        <title>Complete genome sequence of Flavobacterium psychrolimnae LMG 22018.</title>
        <authorList>
            <person name="Kim D.-U."/>
        </authorList>
    </citation>
    <scope>NUCLEOTIDE SEQUENCE [LARGE SCALE GENOMIC DNA]</scope>
    <source>
        <strain evidence="1 2">LMG 22018</strain>
    </source>
</reference>
<gene>
    <name evidence="1" type="ORF">DR980_13635</name>
</gene>
<proteinExistence type="predicted"/>
<protein>
    <submittedName>
        <fullName evidence="1">Uncharacterized protein</fullName>
    </submittedName>
</protein>
<comment type="caution">
    <text evidence="1">The sequence shown here is derived from an EMBL/GenBank/DDBJ whole genome shotgun (WGS) entry which is preliminary data.</text>
</comment>
<dbReference type="AlphaFoldDB" id="A0A366AZU9"/>
<dbReference type="EMBL" id="QNUX01000013">
    <property type="protein sequence ID" value="RBN49478.1"/>
    <property type="molecule type" value="Genomic_DNA"/>
</dbReference>
<organism evidence="1 2">
    <name type="scientific">Flavobacterium psychrolimnae</name>
    <dbReference type="NCBI Taxonomy" id="249351"/>
    <lineage>
        <taxon>Bacteria</taxon>
        <taxon>Pseudomonadati</taxon>
        <taxon>Bacteroidota</taxon>
        <taxon>Flavobacteriia</taxon>
        <taxon>Flavobacteriales</taxon>
        <taxon>Flavobacteriaceae</taxon>
        <taxon>Flavobacterium</taxon>
    </lineage>
</organism>
<name>A0A366AZU9_9FLAO</name>
<evidence type="ECO:0000313" key="1">
    <source>
        <dbReference type="EMBL" id="RBN49478.1"/>
    </source>
</evidence>
<keyword evidence="2" id="KW-1185">Reference proteome</keyword>
<accession>A0A366AZU9</accession>